<evidence type="ECO:0000313" key="3">
    <source>
        <dbReference type="Proteomes" id="UP000028561"/>
    </source>
</evidence>
<keyword evidence="1" id="KW-1133">Transmembrane helix</keyword>
<accession>A0A075LZM9</accession>
<dbReference type="Proteomes" id="UP000028561">
    <property type="component" value="Segment"/>
</dbReference>
<dbReference type="InterPro" id="IPR055622">
    <property type="entry name" value="DUF7198"/>
</dbReference>
<organism evidence="2 3">
    <name type="scientific">Bacillus phage Riley</name>
    <dbReference type="NCBI Taxonomy" id="1486662"/>
    <lineage>
        <taxon>Viruses</taxon>
        <taxon>Duplodnaviria</taxon>
        <taxon>Heunggongvirae</taxon>
        <taxon>Uroviricota</taxon>
        <taxon>Caudoviricetes</taxon>
        <taxon>Herelleviridae</taxon>
        <taxon>Bastillevirinae</taxon>
        <taxon>Bequatrovirus</taxon>
        <taxon>Bequatrovirus riley</taxon>
    </lineage>
</organism>
<reference evidence="3" key="1">
    <citation type="submission" date="2014-09" db="EMBL/GenBank/DDBJ databases">
        <title>Genomic characterization and comparison of seven Myoviridae bacteriophage infecting Bacillus thuringiensis.</title>
        <authorList>
            <person name="Sauder A.B."/>
            <person name="McKenzie Q.R."/>
            <person name="Temple L.M."/>
            <person name="Alexis B.K."/>
            <person name="Al-Atrache Z."/>
            <person name="Lewis L.O."/>
            <person name="Loesser-Casey K.E."/>
            <person name="Mitchell K.J."/>
        </authorList>
    </citation>
    <scope>NUCLEOTIDE SEQUENCE [LARGE SCALE GENOMIC DNA]</scope>
</reference>
<keyword evidence="1" id="KW-0472">Membrane</keyword>
<dbReference type="RefSeq" id="YP_009055816.1">
    <property type="nucleotide sequence ID" value="NC_024788.1"/>
</dbReference>
<keyword evidence="1" id="KW-0812">Transmembrane</keyword>
<dbReference type="GeneID" id="20283038"/>
<dbReference type="EMBL" id="KJ489402">
    <property type="protein sequence ID" value="AIF71927.1"/>
    <property type="molecule type" value="Genomic_DNA"/>
</dbReference>
<proteinExistence type="predicted"/>
<protein>
    <submittedName>
        <fullName evidence="2">Uncharacterized protein</fullName>
    </submittedName>
</protein>
<evidence type="ECO:0000256" key="1">
    <source>
        <dbReference type="SAM" id="Phobius"/>
    </source>
</evidence>
<dbReference type="KEGG" id="vg:20283038"/>
<reference evidence="2 3" key="2">
    <citation type="journal article" date="2016" name="Virology (Lond)">
        <title>Genomic characterization and comparison of seven Myoviridae bacteriophage infecting Bacillus thuringiensis.</title>
        <authorList>
            <person name="Sauder A.B."/>
            <person name="Quinn M.R."/>
            <person name="Brouillette A."/>
            <person name="Caruso S."/>
            <person name="Cresawn S."/>
            <person name="Erill I."/>
            <person name="Lewis L."/>
            <person name="Loesser-Casey K."/>
            <person name="Pate M."/>
            <person name="Scott C."/>
            <person name="Stockwell S."/>
            <person name="Temple L."/>
        </authorList>
    </citation>
    <scope>NUCLEOTIDE SEQUENCE [LARGE SCALE GENOMIC DNA]</scope>
</reference>
<sequence>MYPPVEYNILLVKAIIVALFIYTLVVFFGFKKSVKEHREDADYAASIKGALNALSEIKDNLRRDNKMTEVKTSTNKLSLTDLVSRKASITDYAEIIASLTKLAKNRFNDYQFTYYPAQDESREAHFMQIVSNWHDDPELHKEVFRKGIDYGANMKVLRDLFAEHVRAGHVVDLGADVMVITDDGTGNPPTGVSSINTGLEGSEIAFIIAFVKKENYKEWCENNFPDDQEEKKQGKTEDAKIQLVVNNA</sequence>
<dbReference type="Pfam" id="PF23828">
    <property type="entry name" value="DUF7198"/>
    <property type="match status" value="1"/>
</dbReference>
<name>A0A075LZM9_9CAUD</name>
<evidence type="ECO:0000313" key="2">
    <source>
        <dbReference type="EMBL" id="AIF71927.1"/>
    </source>
</evidence>
<feature type="transmembrane region" description="Helical" evidence="1">
    <location>
        <begin position="12"/>
        <end position="30"/>
    </location>
</feature>
<keyword evidence="3" id="KW-1185">Reference proteome</keyword>